<protein>
    <recommendedName>
        <fullName evidence="5">Protein-S-isoprenylcysteine O-methyltransferase</fullName>
        <ecNumber evidence="5">2.1.1.100</ecNumber>
    </recommendedName>
</protein>
<keyword evidence="5" id="KW-0949">S-adenosyl-L-methionine</keyword>
<keyword evidence="5" id="KW-0489">Methyltransferase</keyword>
<dbReference type="Pfam" id="PF04140">
    <property type="entry name" value="ICMT"/>
    <property type="match status" value="1"/>
</dbReference>
<keyword evidence="2 5" id="KW-0812">Transmembrane</keyword>
<feature type="transmembrane region" description="Helical" evidence="5">
    <location>
        <begin position="57"/>
        <end position="80"/>
    </location>
</feature>
<comment type="subcellular location">
    <subcellularLocation>
        <location evidence="5">Endoplasmic reticulum membrane</location>
        <topology evidence="5">Multi-pass membrane protein</topology>
    </subcellularLocation>
    <subcellularLocation>
        <location evidence="1">Membrane</location>
        <topology evidence="1">Multi-pass membrane protein</topology>
    </subcellularLocation>
</comment>
<sequence>MALDKLPLLAVLYFCYHIAVTAPNPPASRKEISKYPTNRVDTVSHGPIMDIWALVKAAIFLVIACEITVIVSAHFTTNVFAKMTSNILVRTSSTSHTPSIGPMFMTGFLLCLFGTYVRWSAYRALGRLFTFEVSIRDQHRLITTYPYSIVRHPSYIGSFAALPSINLCIFGPGSWIFECGWLELLPVQIFAVLMSGLHAYVLYILVLRLRNEDEMMKKEFGKQWDEWAKNVPYKLIPGVI</sequence>
<dbReference type="PANTHER" id="PTHR12714:SF9">
    <property type="entry name" value="PROTEIN-S-ISOPRENYLCYSTEINE O-METHYLTRANSFERASE"/>
    <property type="match status" value="1"/>
</dbReference>
<keyword evidence="4 5" id="KW-0472">Membrane</keyword>
<evidence type="ECO:0000256" key="4">
    <source>
        <dbReference type="ARBA" id="ARBA00023136"/>
    </source>
</evidence>
<evidence type="ECO:0000256" key="3">
    <source>
        <dbReference type="ARBA" id="ARBA00022989"/>
    </source>
</evidence>
<dbReference type="EC" id="2.1.1.100" evidence="5"/>
<keyword evidence="3 5" id="KW-1133">Transmembrane helix</keyword>
<reference evidence="6" key="1">
    <citation type="submission" date="2020-11" db="EMBL/GenBank/DDBJ databases">
        <authorList>
            <consortium name="DOE Joint Genome Institute"/>
            <person name="Ahrendt S."/>
            <person name="Riley R."/>
            <person name="Andreopoulos W."/>
            <person name="Labutti K."/>
            <person name="Pangilinan J."/>
            <person name="Ruiz-Duenas F.J."/>
            <person name="Barrasa J.M."/>
            <person name="Sanchez-Garcia M."/>
            <person name="Camarero S."/>
            <person name="Miyauchi S."/>
            <person name="Serrano A."/>
            <person name="Linde D."/>
            <person name="Babiker R."/>
            <person name="Drula E."/>
            <person name="Ayuso-Fernandez I."/>
            <person name="Pacheco R."/>
            <person name="Padilla G."/>
            <person name="Ferreira P."/>
            <person name="Barriuso J."/>
            <person name="Kellner H."/>
            <person name="Castanera R."/>
            <person name="Alfaro M."/>
            <person name="Ramirez L."/>
            <person name="Pisabarro A.G."/>
            <person name="Kuo A."/>
            <person name="Tritt A."/>
            <person name="Lipzen A."/>
            <person name="He G."/>
            <person name="Yan M."/>
            <person name="Ng V."/>
            <person name="Cullen D."/>
            <person name="Martin F."/>
            <person name="Rosso M.-N."/>
            <person name="Henrissat B."/>
            <person name="Hibbett D."/>
            <person name="Martinez A.T."/>
            <person name="Grigoriev I.V."/>
        </authorList>
    </citation>
    <scope>NUCLEOTIDE SEQUENCE</scope>
    <source>
        <strain evidence="6">AH 40177</strain>
    </source>
</reference>
<accession>A0A9P5P7W7</accession>
<evidence type="ECO:0000256" key="5">
    <source>
        <dbReference type="RuleBase" id="RU362022"/>
    </source>
</evidence>
<dbReference type="EMBL" id="JADNRY010000533">
    <property type="protein sequence ID" value="KAF9043680.1"/>
    <property type="molecule type" value="Genomic_DNA"/>
</dbReference>
<keyword evidence="5" id="KW-0256">Endoplasmic reticulum</keyword>
<dbReference type="Proteomes" id="UP000772434">
    <property type="component" value="Unassembled WGS sequence"/>
</dbReference>
<dbReference type="InterPro" id="IPR007269">
    <property type="entry name" value="ICMT_MeTrfase"/>
</dbReference>
<keyword evidence="7" id="KW-1185">Reference proteome</keyword>
<comment type="caution">
    <text evidence="6">The sequence shown here is derived from an EMBL/GenBank/DDBJ whole genome shotgun (WGS) entry which is preliminary data.</text>
</comment>
<keyword evidence="5" id="KW-0808">Transferase</keyword>
<comment type="similarity">
    <text evidence="5">Belongs to the class VI-like SAM-binding methyltransferase superfamily. Isoprenylcysteine carboxyl methyltransferase family.</text>
</comment>
<name>A0A9P5P7W7_9AGAR</name>
<feature type="transmembrane region" description="Helical" evidence="5">
    <location>
        <begin position="155"/>
        <end position="177"/>
    </location>
</feature>
<dbReference type="OrthoDB" id="422086at2759"/>
<proteinExistence type="inferred from homology"/>
<evidence type="ECO:0000256" key="2">
    <source>
        <dbReference type="ARBA" id="ARBA00022692"/>
    </source>
</evidence>
<gene>
    <name evidence="6" type="ORF">BDP27DRAFT_1434850</name>
</gene>
<evidence type="ECO:0000256" key="1">
    <source>
        <dbReference type="ARBA" id="ARBA00004141"/>
    </source>
</evidence>
<dbReference type="GO" id="GO:0032259">
    <property type="term" value="P:methylation"/>
    <property type="evidence" value="ECO:0007669"/>
    <property type="project" value="UniProtKB-KW"/>
</dbReference>
<comment type="catalytic activity">
    <reaction evidence="5">
        <text>[protein]-C-terminal S-[(2E,6E)-farnesyl]-L-cysteine + S-adenosyl-L-methionine = [protein]-C-terminal S-[(2E,6E)-farnesyl]-L-cysteine methyl ester + S-adenosyl-L-homocysteine</text>
        <dbReference type="Rhea" id="RHEA:21672"/>
        <dbReference type="Rhea" id="RHEA-COMP:12125"/>
        <dbReference type="Rhea" id="RHEA-COMP:12126"/>
        <dbReference type="ChEBI" id="CHEBI:57856"/>
        <dbReference type="ChEBI" id="CHEBI:59789"/>
        <dbReference type="ChEBI" id="CHEBI:90510"/>
        <dbReference type="ChEBI" id="CHEBI:90511"/>
        <dbReference type="EC" id="2.1.1.100"/>
    </reaction>
</comment>
<dbReference type="PANTHER" id="PTHR12714">
    <property type="entry name" value="PROTEIN-S ISOPRENYLCYSTEINE O-METHYLTRANSFERASE"/>
    <property type="match status" value="1"/>
</dbReference>
<evidence type="ECO:0000313" key="6">
    <source>
        <dbReference type="EMBL" id="KAF9043680.1"/>
    </source>
</evidence>
<evidence type="ECO:0000313" key="7">
    <source>
        <dbReference type="Proteomes" id="UP000772434"/>
    </source>
</evidence>
<organism evidence="6 7">
    <name type="scientific">Rhodocollybia butyracea</name>
    <dbReference type="NCBI Taxonomy" id="206335"/>
    <lineage>
        <taxon>Eukaryota</taxon>
        <taxon>Fungi</taxon>
        <taxon>Dikarya</taxon>
        <taxon>Basidiomycota</taxon>
        <taxon>Agaricomycotina</taxon>
        <taxon>Agaricomycetes</taxon>
        <taxon>Agaricomycetidae</taxon>
        <taxon>Agaricales</taxon>
        <taxon>Marasmiineae</taxon>
        <taxon>Omphalotaceae</taxon>
        <taxon>Rhodocollybia</taxon>
    </lineage>
</organism>
<dbReference type="AlphaFoldDB" id="A0A9P5P7W7"/>
<feature type="transmembrane region" description="Helical" evidence="5">
    <location>
        <begin position="100"/>
        <end position="119"/>
    </location>
</feature>
<dbReference type="Gene3D" id="1.20.120.1630">
    <property type="match status" value="1"/>
</dbReference>
<dbReference type="GO" id="GO:0004671">
    <property type="term" value="F:protein C-terminal S-isoprenylcysteine carboxyl O-methyltransferase activity"/>
    <property type="evidence" value="ECO:0007669"/>
    <property type="project" value="UniProtKB-EC"/>
</dbReference>
<dbReference type="GO" id="GO:0005789">
    <property type="term" value="C:endoplasmic reticulum membrane"/>
    <property type="evidence" value="ECO:0007669"/>
    <property type="project" value="UniProtKB-SubCell"/>
</dbReference>
<feature type="transmembrane region" description="Helical" evidence="5">
    <location>
        <begin position="189"/>
        <end position="209"/>
    </location>
</feature>